<evidence type="ECO:0000256" key="6">
    <source>
        <dbReference type="ARBA" id="ARBA00023136"/>
    </source>
</evidence>
<evidence type="ECO:0000256" key="5">
    <source>
        <dbReference type="ARBA" id="ARBA00022989"/>
    </source>
</evidence>
<dbReference type="InterPro" id="IPR011701">
    <property type="entry name" value="MFS"/>
</dbReference>
<evidence type="ECO:0000313" key="10">
    <source>
        <dbReference type="EMBL" id="WPK24924.1"/>
    </source>
</evidence>
<dbReference type="GO" id="GO:0022857">
    <property type="term" value="F:transmembrane transporter activity"/>
    <property type="evidence" value="ECO:0007669"/>
    <property type="project" value="InterPro"/>
</dbReference>
<keyword evidence="6 8" id="KW-0472">Membrane</keyword>
<dbReference type="GO" id="GO:0016020">
    <property type="term" value="C:membrane"/>
    <property type="evidence" value="ECO:0007669"/>
    <property type="project" value="TreeGrafter"/>
</dbReference>
<proteinExistence type="inferred from homology"/>
<feature type="transmembrane region" description="Helical" evidence="8">
    <location>
        <begin position="458"/>
        <end position="483"/>
    </location>
</feature>
<dbReference type="GO" id="GO:0012505">
    <property type="term" value="C:endomembrane system"/>
    <property type="evidence" value="ECO:0007669"/>
    <property type="project" value="UniProtKB-SubCell"/>
</dbReference>
<feature type="transmembrane region" description="Helical" evidence="8">
    <location>
        <begin position="230"/>
        <end position="252"/>
    </location>
</feature>
<feature type="transmembrane region" description="Helical" evidence="8">
    <location>
        <begin position="363"/>
        <end position="382"/>
    </location>
</feature>
<evidence type="ECO:0000313" key="11">
    <source>
        <dbReference type="Proteomes" id="UP001338582"/>
    </source>
</evidence>
<keyword evidence="4 8" id="KW-0812">Transmembrane</keyword>
<comment type="subcellular location">
    <subcellularLocation>
        <location evidence="1">Endomembrane system</location>
        <topology evidence="1">Multi-pass membrane protein</topology>
    </subcellularLocation>
</comment>
<feature type="region of interest" description="Disordered" evidence="7">
    <location>
        <begin position="276"/>
        <end position="304"/>
    </location>
</feature>
<dbReference type="SUPFAM" id="SSF103473">
    <property type="entry name" value="MFS general substrate transporter"/>
    <property type="match status" value="1"/>
</dbReference>
<dbReference type="InterPro" id="IPR036259">
    <property type="entry name" value="MFS_trans_sf"/>
</dbReference>
<feature type="transmembrane region" description="Helical" evidence="8">
    <location>
        <begin position="489"/>
        <end position="511"/>
    </location>
</feature>
<feature type="transmembrane region" description="Helical" evidence="8">
    <location>
        <begin position="72"/>
        <end position="91"/>
    </location>
</feature>
<gene>
    <name evidence="10" type="ORF">PUMCH_002223</name>
</gene>
<feature type="transmembrane region" description="Helical" evidence="8">
    <location>
        <begin position="111"/>
        <end position="131"/>
    </location>
</feature>
<evidence type="ECO:0000256" key="3">
    <source>
        <dbReference type="ARBA" id="ARBA00022448"/>
    </source>
</evidence>
<dbReference type="RefSeq" id="XP_062877307.1">
    <property type="nucleotide sequence ID" value="XM_063021237.1"/>
</dbReference>
<dbReference type="PROSITE" id="PS50850">
    <property type="entry name" value="MFS"/>
    <property type="match status" value="1"/>
</dbReference>
<feature type="transmembrane region" description="Helical" evidence="8">
    <location>
        <begin position="163"/>
        <end position="185"/>
    </location>
</feature>
<evidence type="ECO:0000256" key="1">
    <source>
        <dbReference type="ARBA" id="ARBA00004127"/>
    </source>
</evidence>
<feature type="transmembrane region" description="Helical" evidence="8">
    <location>
        <begin position="197"/>
        <end position="218"/>
    </location>
</feature>
<feature type="compositionally biased region" description="Polar residues" evidence="7">
    <location>
        <begin position="286"/>
        <end position="299"/>
    </location>
</feature>
<evidence type="ECO:0000256" key="2">
    <source>
        <dbReference type="ARBA" id="ARBA00008335"/>
    </source>
</evidence>
<dbReference type="InterPro" id="IPR020846">
    <property type="entry name" value="MFS_dom"/>
</dbReference>
<dbReference type="AlphaFoldDB" id="A0AAX4H9H8"/>
<dbReference type="Pfam" id="PF07690">
    <property type="entry name" value="MFS_1"/>
    <property type="match status" value="1"/>
</dbReference>
<dbReference type="PANTHER" id="PTHR23514">
    <property type="entry name" value="BYPASS OF STOP CODON PROTEIN 6"/>
    <property type="match status" value="1"/>
</dbReference>
<evidence type="ECO:0000256" key="4">
    <source>
        <dbReference type="ARBA" id="ARBA00022692"/>
    </source>
</evidence>
<name>A0AAX4H9H8_9ASCO</name>
<reference evidence="10 11" key="1">
    <citation type="submission" date="2023-10" db="EMBL/GenBank/DDBJ databases">
        <title>Draft Genome Sequence of Candida saopaulonensis from a very Premature Infant with Sepsis.</title>
        <authorList>
            <person name="Ning Y."/>
            <person name="Dai R."/>
            <person name="Xiao M."/>
            <person name="Xu Y."/>
            <person name="Yan Q."/>
            <person name="Zhang L."/>
        </authorList>
    </citation>
    <scope>NUCLEOTIDE SEQUENCE [LARGE SCALE GENOMIC DNA]</scope>
    <source>
        <strain evidence="10 11">19XY460</strain>
    </source>
</reference>
<protein>
    <recommendedName>
        <fullName evidence="9">Major facilitator superfamily (MFS) profile domain-containing protein</fullName>
    </recommendedName>
</protein>
<evidence type="ECO:0000259" key="9">
    <source>
        <dbReference type="PROSITE" id="PS50850"/>
    </source>
</evidence>
<feature type="domain" description="Major facilitator superfamily (MFS) profile" evidence="9">
    <location>
        <begin position="77"/>
        <end position="513"/>
    </location>
</feature>
<dbReference type="InterPro" id="IPR051788">
    <property type="entry name" value="MFS_Transporter"/>
</dbReference>
<sequence length="522" mass="57137">MAGHPQSFLVELQDLTRLILADNLHPNEGALPEVGVDVTIDELAMRPLNDAYQVVFEGHRIHVDSLDWRNSWLLRAQITIGWCIFILFGLGEQTLGTILPRLQKHYGINDLDTAFIFLAATSGYFVMAMVSEKCHSKYGYRGVGAIGTGCMITGYVIAGTGPYFPFFICAYFIVGVGFGCLDASFNGYIGNLVNSAPLLGILHGCYGIGCITTPPLVTSLIERKDKPWSIFHYYFVLAGLAATMMAIIGFVYRHESATKYRLNILLNEARREFRDGINSEPKDGSEASNTESLKNTSNDIDGRMGPVNSNDSFAVPEPKTSALKSKLVWSLAIIMFVYVSGEAAFGAWLVSYCIRIKHFAYQYSSYMASTFWAGLTIGRMVLGFVTEFYFNDELVANTTYIAGSLIGQTVFCIAVLFSFPAILFPIVFLLGFFVGPIFPTTIVATVNILPVHLHASGIGFICAFGGGGGAAAPFLIGLVASSSDQGLRFYPLICALLYVLLIVMWTALITYTKRGKKIRVSA</sequence>
<feature type="transmembrane region" description="Helical" evidence="8">
    <location>
        <begin position="327"/>
        <end position="351"/>
    </location>
</feature>
<dbReference type="GeneID" id="88173288"/>
<dbReference type="PANTHER" id="PTHR23514:SF3">
    <property type="entry name" value="BYPASS OF STOP CODON PROTEIN 6"/>
    <property type="match status" value="1"/>
</dbReference>
<dbReference type="Proteomes" id="UP001338582">
    <property type="component" value="Chromosome 3"/>
</dbReference>
<feature type="compositionally biased region" description="Basic and acidic residues" evidence="7">
    <location>
        <begin position="276"/>
        <end position="285"/>
    </location>
</feature>
<evidence type="ECO:0000256" key="8">
    <source>
        <dbReference type="SAM" id="Phobius"/>
    </source>
</evidence>
<accession>A0AAX4H9H8</accession>
<feature type="transmembrane region" description="Helical" evidence="8">
    <location>
        <begin position="422"/>
        <end position="446"/>
    </location>
</feature>
<evidence type="ECO:0000256" key="7">
    <source>
        <dbReference type="SAM" id="MobiDB-lite"/>
    </source>
</evidence>
<feature type="transmembrane region" description="Helical" evidence="8">
    <location>
        <begin position="138"/>
        <end position="157"/>
    </location>
</feature>
<keyword evidence="3" id="KW-0813">Transport</keyword>
<feature type="transmembrane region" description="Helical" evidence="8">
    <location>
        <begin position="394"/>
        <end position="416"/>
    </location>
</feature>
<keyword evidence="5 8" id="KW-1133">Transmembrane helix</keyword>
<comment type="similarity">
    <text evidence="2">Belongs to the major facilitator superfamily.</text>
</comment>
<dbReference type="Gene3D" id="1.20.1250.20">
    <property type="entry name" value="MFS general substrate transporter like domains"/>
    <property type="match status" value="2"/>
</dbReference>
<keyword evidence="11" id="KW-1185">Reference proteome</keyword>
<dbReference type="EMBL" id="CP138896">
    <property type="protein sequence ID" value="WPK24924.1"/>
    <property type="molecule type" value="Genomic_DNA"/>
</dbReference>
<dbReference type="KEGG" id="asau:88173288"/>
<organism evidence="10 11">
    <name type="scientific">Australozyma saopauloensis</name>
    <dbReference type="NCBI Taxonomy" id="291208"/>
    <lineage>
        <taxon>Eukaryota</taxon>
        <taxon>Fungi</taxon>
        <taxon>Dikarya</taxon>
        <taxon>Ascomycota</taxon>
        <taxon>Saccharomycotina</taxon>
        <taxon>Pichiomycetes</taxon>
        <taxon>Metschnikowiaceae</taxon>
        <taxon>Australozyma</taxon>
    </lineage>
</organism>